<keyword evidence="4" id="KW-0378">Hydrolase</keyword>
<sequence>KMYGHIQSHSAAVSTSRQNSPKQPKPHSLIVCLDENEIPKVQVNPPVYQIANAFTANRCLSILERYPNWHTGHVGFDTETTVYRRHNPQVVSMIQIATRELCFLFQVYKITNGSADKFPPLLKRILTNQDIKKVGVNASGDAGWIKKSYDFEMQGVIDLEKIAQEKGYAARSLAELTRMFGDAGLVLEKTKKILKWNFDAAKLDSEIIRYTSSDAFAGIQVYENLLIDRMNDVYLNYEKLHPLSVKEEDDEIYLLLIEGHQKGKDLGTKTIINYIENRYQRWTTTKPKTDVRRKAVLGVIDRLFEDGRLIKVINDSSDSNSDEQTEKGNFPTDYDFKIRLPGVSIDTMLKVYGKKFFELKGLSLQDSEFMVEISSYCWKAIRKDSLAKIIVNNGKITSLSRKNREVVMNKLNELNRKGALMSGEKWNTLLLHPDWLKELEDGYEEFKLTYVEDKPLKEDDLNDKSPEGNASTVKNSEPEGNASASPYQNKQSFEPWKDVSEFNSVWGD</sequence>
<name>A0A9N9HCT9_FUNMO</name>
<dbReference type="SUPFAM" id="SSF53098">
    <property type="entry name" value="Ribonuclease H-like"/>
    <property type="match status" value="1"/>
</dbReference>
<evidence type="ECO:0000259" key="11">
    <source>
        <dbReference type="SMART" id="SM00474"/>
    </source>
</evidence>
<feature type="non-terminal residue" evidence="12">
    <location>
        <position position="1"/>
    </location>
</feature>
<evidence type="ECO:0000256" key="9">
    <source>
        <dbReference type="ARBA" id="ARBA00042761"/>
    </source>
</evidence>
<accession>A0A9N9HCT9</accession>
<dbReference type="GO" id="GO:0006139">
    <property type="term" value="P:nucleobase-containing compound metabolic process"/>
    <property type="evidence" value="ECO:0007669"/>
    <property type="project" value="InterPro"/>
</dbReference>
<keyword evidence="6" id="KW-0460">Magnesium</keyword>
<evidence type="ECO:0000256" key="6">
    <source>
        <dbReference type="ARBA" id="ARBA00022842"/>
    </source>
</evidence>
<feature type="region of interest" description="Disordered" evidence="10">
    <location>
        <begin position="1"/>
        <end position="26"/>
    </location>
</feature>
<evidence type="ECO:0000256" key="3">
    <source>
        <dbReference type="ARBA" id="ARBA00022723"/>
    </source>
</evidence>
<keyword evidence="13" id="KW-1185">Reference proteome</keyword>
<dbReference type="EMBL" id="CAJVPP010005475">
    <property type="protein sequence ID" value="CAG8665722.1"/>
    <property type="molecule type" value="Genomic_DNA"/>
</dbReference>
<dbReference type="PANTHER" id="PTHR13620">
    <property type="entry name" value="3-5 EXONUCLEASE"/>
    <property type="match status" value="1"/>
</dbReference>
<dbReference type="InterPro" id="IPR002562">
    <property type="entry name" value="3'-5'_exonuclease_dom"/>
</dbReference>
<dbReference type="GO" id="GO:0008408">
    <property type="term" value="F:3'-5' exonuclease activity"/>
    <property type="evidence" value="ECO:0007669"/>
    <property type="project" value="InterPro"/>
</dbReference>
<keyword evidence="2" id="KW-0540">Nuclease</keyword>
<dbReference type="SMART" id="SM00474">
    <property type="entry name" value="35EXOc"/>
    <property type="match status" value="1"/>
</dbReference>
<evidence type="ECO:0000313" key="12">
    <source>
        <dbReference type="EMBL" id="CAG8665722.1"/>
    </source>
</evidence>
<feature type="compositionally biased region" description="Polar residues" evidence="10">
    <location>
        <begin position="482"/>
        <end position="492"/>
    </location>
</feature>
<evidence type="ECO:0000256" key="7">
    <source>
        <dbReference type="ARBA" id="ARBA00023242"/>
    </source>
</evidence>
<gene>
    <name evidence="12" type="ORF">FMOSSE_LOCUS12159</name>
</gene>
<proteinExistence type="predicted"/>
<organism evidence="12 13">
    <name type="scientific">Funneliformis mosseae</name>
    <name type="common">Endomycorrhizal fungus</name>
    <name type="synonym">Glomus mosseae</name>
    <dbReference type="NCBI Taxonomy" id="27381"/>
    <lineage>
        <taxon>Eukaryota</taxon>
        <taxon>Fungi</taxon>
        <taxon>Fungi incertae sedis</taxon>
        <taxon>Mucoromycota</taxon>
        <taxon>Glomeromycotina</taxon>
        <taxon>Glomeromycetes</taxon>
        <taxon>Glomerales</taxon>
        <taxon>Glomeraceae</taxon>
        <taxon>Funneliformis</taxon>
    </lineage>
</organism>
<dbReference type="Pfam" id="PF01612">
    <property type="entry name" value="DNA_pol_A_exo1"/>
    <property type="match status" value="1"/>
</dbReference>
<dbReference type="Gene3D" id="3.30.420.10">
    <property type="entry name" value="Ribonuclease H-like superfamily/Ribonuclease H"/>
    <property type="match status" value="1"/>
</dbReference>
<reference evidence="12" key="1">
    <citation type="submission" date="2021-06" db="EMBL/GenBank/DDBJ databases">
        <authorList>
            <person name="Kallberg Y."/>
            <person name="Tangrot J."/>
            <person name="Rosling A."/>
        </authorList>
    </citation>
    <scope>NUCLEOTIDE SEQUENCE</scope>
    <source>
        <strain evidence="12">87-6 pot B 2015</strain>
    </source>
</reference>
<feature type="compositionally biased region" description="Polar residues" evidence="10">
    <location>
        <begin position="7"/>
        <end position="22"/>
    </location>
</feature>
<evidence type="ECO:0000256" key="4">
    <source>
        <dbReference type="ARBA" id="ARBA00022801"/>
    </source>
</evidence>
<keyword evidence="7" id="KW-0539">Nucleus</keyword>
<dbReference type="PANTHER" id="PTHR13620:SF109">
    <property type="entry name" value="3'-5' EXONUCLEASE"/>
    <property type="match status" value="1"/>
</dbReference>
<protein>
    <recommendedName>
        <fullName evidence="8">3'-5' exonuclease</fullName>
    </recommendedName>
    <alternativeName>
        <fullName evidence="9">Werner Syndrome-like exonuclease</fullName>
    </alternativeName>
</protein>
<comment type="caution">
    <text evidence="12">The sequence shown here is derived from an EMBL/GenBank/DDBJ whole genome shotgun (WGS) entry which is preliminary data.</text>
</comment>
<evidence type="ECO:0000256" key="8">
    <source>
        <dbReference type="ARBA" id="ARBA00040531"/>
    </source>
</evidence>
<feature type="domain" description="3'-5' exonuclease" evidence="11">
    <location>
        <begin position="50"/>
        <end position="232"/>
    </location>
</feature>
<dbReference type="InterPro" id="IPR012337">
    <property type="entry name" value="RNaseH-like_sf"/>
</dbReference>
<evidence type="ECO:0000313" key="13">
    <source>
        <dbReference type="Proteomes" id="UP000789375"/>
    </source>
</evidence>
<dbReference type="InterPro" id="IPR051132">
    <property type="entry name" value="3-5_Exonuclease_domain"/>
</dbReference>
<dbReference type="Proteomes" id="UP000789375">
    <property type="component" value="Unassembled WGS sequence"/>
</dbReference>
<dbReference type="GO" id="GO:0046872">
    <property type="term" value="F:metal ion binding"/>
    <property type="evidence" value="ECO:0007669"/>
    <property type="project" value="UniProtKB-KW"/>
</dbReference>
<evidence type="ECO:0000256" key="2">
    <source>
        <dbReference type="ARBA" id="ARBA00022722"/>
    </source>
</evidence>
<keyword evidence="5" id="KW-0269">Exonuclease</keyword>
<dbReference type="AlphaFoldDB" id="A0A9N9HCT9"/>
<comment type="subcellular location">
    <subcellularLocation>
        <location evidence="1">Nucleus</location>
    </subcellularLocation>
</comment>
<keyword evidence="3" id="KW-0479">Metal-binding</keyword>
<dbReference type="CDD" id="cd06141">
    <property type="entry name" value="WRN_exo"/>
    <property type="match status" value="1"/>
</dbReference>
<evidence type="ECO:0000256" key="10">
    <source>
        <dbReference type="SAM" id="MobiDB-lite"/>
    </source>
</evidence>
<evidence type="ECO:0000256" key="5">
    <source>
        <dbReference type="ARBA" id="ARBA00022839"/>
    </source>
</evidence>
<feature type="compositionally biased region" description="Basic and acidic residues" evidence="10">
    <location>
        <begin position="457"/>
        <end position="466"/>
    </location>
</feature>
<feature type="region of interest" description="Disordered" evidence="10">
    <location>
        <begin position="457"/>
        <end position="495"/>
    </location>
</feature>
<dbReference type="InterPro" id="IPR036397">
    <property type="entry name" value="RNaseH_sf"/>
</dbReference>
<evidence type="ECO:0000256" key="1">
    <source>
        <dbReference type="ARBA" id="ARBA00004123"/>
    </source>
</evidence>
<dbReference type="GO" id="GO:0003676">
    <property type="term" value="F:nucleic acid binding"/>
    <property type="evidence" value="ECO:0007669"/>
    <property type="project" value="InterPro"/>
</dbReference>
<dbReference type="GO" id="GO:0005634">
    <property type="term" value="C:nucleus"/>
    <property type="evidence" value="ECO:0007669"/>
    <property type="project" value="UniProtKB-SubCell"/>
</dbReference>